<sequence length="120" mass="13994">LLKKLGGATSNMRLSVVVEEAHNYSQHSSSLVLKVSSEFCSAFQRLFPKMKEKLVGNRFSTSDEEVQEEVTKWTREQAARFYKDWISKLFARYSKCIETAGDCVPTDFHREDHRECLRKR</sequence>
<organism evidence="1">
    <name type="scientific">Lygus hesperus</name>
    <name type="common">Western plant bug</name>
    <dbReference type="NCBI Taxonomy" id="30085"/>
    <lineage>
        <taxon>Eukaryota</taxon>
        <taxon>Metazoa</taxon>
        <taxon>Ecdysozoa</taxon>
        <taxon>Arthropoda</taxon>
        <taxon>Hexapoda</taxon>
        <taxon>Insecta</taxon>
        <taxon>Pterygota</taxon>
        <taxon>Neoptera</taxon>
        <taxon>Paraneoptera</taxon>
        <taxon>Hemiptera</taxon>
        <taxon>Heteroptera</taxon>
        <taxon>Panheteroptera</taxon>
        <taxon>Cimicomorpha</taxon>
        <taxon>Miridae</taxon>
        <taxon>Mirini</taxon>
        <taxon>Lygus</taxon>
    </lineage>
</organism>
<dbReference type="EMBL" id="GDHC01020664">
    <property type="protein sequence ID" value="JAP97964.1"/>
    <property type="molecule type" value="Transcribed_RNA"/>
</dbReference>
<dbReference type="GO" id="GO:0003676">
    <property type="term" value="F:nucleic acid binding"/>
    <property type="evidence" value="ECO:0007669"/>
    <property type="project" value="InterPro"/>
</dbReference>
<protein>
    <submittedName>
        <fullName evidence="1">Uncharacterized protein</fullName>
    </submittedName>
</protein>
<gene>
    <name evidence="1" type="ORF">g.54087</name>
</gene>
<name>A0A146KQK6_LYGHE</name>
<dbReference type="InterPro" id="IPR036397">
    <property type="entry name" value="RNaseH_sf"/>
</dbReference>
<evidence type="ECO:0000313" key="1">
    <source>
        <dbReference type="EMBL" id="JAP97964.1"/>
    </source>
</evidence>
<dbReference type="AlphaFoldDB" id="A0A146KQK6"/>
<feature type="non-terminal residue" evidence="1">
    <location>
        <position position="1"/>
    </location>
</feature>
<dbReference type="Gene3D" id="3.30.420.10">
    <property type="entry name" value="Ribonuclease H-like superfamily/Ribonuclease H"/>
    <property type="match status" value="1"/>
</dbReference>
<proteinExistence type="predicted"/>
<accession>A0A146KQK6</accession>
<reference evidence="1" key="1">
    <citation type="journal article" date="2016" name="Gigascience">
        <title>De novo construction of an expanded transcriptome assembly for the western tarnished plant bug, Lygus hesperus.</title>
        <authorList>
            <person name="Tassone E.E."/>
            <person name="Geib S.M."/>
            <person name="Hall B."/>
            <person name="Fabrick J.A."/>
            <person name="Brent C.S."/>
            <person name="Hull J.J."/>
        </authorList>
    </citation>
    <scope>NUCLEOTIDE SEQUENCE</scope>
</reference>